<dbReference type="PANTHER" id="PTHR11786:SF0">
    <property type="entry name" value="ARYLAMINE N-ACETYLTRANSFERASE 4-RELATED"/>
    <property type="match status" value="1"/>
</dbReference>
<dbReference type="Gene3D" id="3.30.2140.10">
    <property type="entry name" value="Arylamine N-acetyltransferase"/>
    <property type="match status" value="1"/>
</dbReference>
<comment type="caution">
    <text evidence="2">The sequence shown here is derived from an EMBL/GenBank/DDBJ whole genome shotgun (WGS) entry which is preliminary data.</text>
</comment>
<dbReference type="Gene3D" id="2.40.128.150">
    <property type="entry name" value="Cysteine proteinases"/>
    <property type="match status" value="1"/>
</dbReference>
<dbReference type="InterPro" id="IPR001447">
    <property type="entry name" value="Arylamine_N-AcTrfase"/>
</dbReference>
<dbReference type="PANTHER" id="PTHR11786">
    <property type="entry name" value="N-HYDROXYARYLAMINE O-ACETYLTRANSFERASE"/>
    <property type="match status" value="1"/>
</dbReference>
<sequence length="303" mass="34011">MASSVLPTPPGSDPEWQTELLDLDAYLARIGYDGPRTPTLETLRRLHRAHADAISWEIVDSAVGRRIALDIESVQEKIVGRGQGGCCLESNLLFAAALDRLGFPLVRHLARVRRGTRTVRTRSHAVLLVEVEGQLWFADPGFGDESPLEPLPFTQDGTVTVGDWTWRLQRDGDDWVLQSLHADGWFDVYAWQLEPHYFLDFDMVNHFSYADPRSVFMPPGGLSHLIAQRGDEKTRLVLRNQVLTTQYPDGRLEHAELTADEVVETLRDAFKLTIQPEDAQFLRERFASAPAAQQAASAQKSAQ</sequence>
<dbReference type="Pfam" id="PF00797">
    <property type="entry name" value="Acetyltransf_2"/>
    <property type="match status" value="1"/>
</dbReference>
<evidence type="ECO:0000313" key="3">
    <source>
        <dbReference type="Proteomes" id="UP001501759"/>
    </source>
</evidence>
<accession>A0ABP9IXT5</accession>
<proteinExistence type="inferred from homology"/>
<name>A0ABP9IXT5_9ACTN</name>
<evidence type="ECO:0000256" key="1">
    <source>
        <dbReference type="ARBA" id="ARBA00006547"/>
    </source>
</evidence>
<gene>
    <name evidence="2" type="ORF">GCM10023335_37080</name>
</gene>
<dbReference type="InterPro" id="IPR038765">
    <property type="entry name" value="Papain-like_cys_pep_sf"/>
</dbReference>
<protein>
    <submittedName>
        <fullName evidence="2">Arylamine N-acetyltransferase</fullName>
    </submittedName>
</protein>
<keyword evidence="3" id="KW-1185">Reference proteome</keyword>
<evidence type="ECO:0000313" key="2">
    <source>
        <dbReference type="EMBL" id="GAA5013959.1"/>
    </source>
</evidence>
<comment type="similarity">
    <text evidence="1">Belongs to the arylamine N-acetyltransferase family.</text>
</comment>
<dbReference type="SUPFAM" id="SSF54001">
    <property type="entry name" value="Cysteine proteinases"/>
    <property type="match status" value="1"/>
</dbReference>
<dbReference type="RefSeq" id="WP_345649827.1">
    <property type="nucleotide sequence ID" value="NZ_BAABKB010000012.1"/>
</dbReference>
<dbReference type="Proteomes" id="UP001501759">
    <property type="component" value="Unassembled WGS sequence"/>
</dbReference>
<organism evidence="2 3">
    <name type="scientific">Streptomyces siamensis</name>
    <dbReference type="NCBI Taxonomy" id="1274986"/>
    <lineage>
        <taxon>Bacteria</taxon>
        <taxon>Bacillati</taxon>
        <taxon>Actinomycetota</taxon>
        <taxon>Actinomycetes</taxon>
        <taxon>Kitasatosporales</taxon>
        <taxon>Streptomycetaceae</taxon>
        <taxon>Streptomyces</taxon>
    </lineage>
</organism>
<dbReference type="EMBL" id="BAABKB010000012">
    <property type="protein sequence ID" value="GAA5013959.1"/>
    <property type="molecule type" value="Genomic_DNA"/>
</dbReference>
<reference evidence="3" key="1">
    <citation type="journal article" date="2019" name="Int. J. Syst. Evol. Microbiol.">
        <title>The Global Catalogue of Microorganisms (GCM) 10K type strain sequencing project: providing services to taxonomists for standard genome sequencing and annotation.</title>
        <authorList>
            <consortium name="The Broad Institute Genomics Platform"/>
            <consortium name="The Broad Institute Genome Sequencing Center for Infectious Disease"/>
            <person name="Wu L."/>
            <person name="Ma J."/>
        </authorList>
    </citation>
    <scope>NUCLEOTIDE SEQUENCE [LARGE SCALE GENOMIC DNA]</scope>
    <source>
        <strain evidence="3">JCM 18409</strain>
    </source>
</reference>